<dbReference type="Proteomes" id="UP000228900">
    <property type="component" value="Unassembled WGS sequence"/>
</dbReference>
<evidence type="ECO:0000313" key="2">
    <source>
        <dbReference type="Proteomes" id="UP000228900"/>
    </source>
</evidence>
<evidence type="ECO:0008006" key="3">
    <source>
        <dbReference type="Google" id="ProtNLM"/>
    </source>
</evidence>
<protein>
    <recommendedName>
        <fullName evidence="3">DUF4012 domain-containing protein</fullName>
    </recommendedName>
</protein>
<dbReference type="InterPro" id="IPR025101">
    <property type="entry name" value="DUF4012"/>
</dbReference>
<accession>A0A2M6WQW5</accession>
<evidence type="ECO:0000313" key="1">
    <source>
        <dbReference type="EMBL" id="PIT95185.1"/>
    </source>
</evidence>
<comment type="caution">
    <text evidence="1">The sequence shown here is derived from an EMBL/GenBank/DDBJ whole genome shotgun (WGS) entry which is preliminary data.</text>
</comment>
<dbReference type="AlphaFoldDB" id="A0A2M6WQW5"/>
<dbReference type="EMBL" id="PFAQ01000016">
    <property type="protein sequence ID" value="PIT95185.1"/>
    <property type="molecule type" value="Genomic_DNA"/>
</dbReference>
<organism evidence="1 2">
    <name type="scientific">Candidatus Falkowbacteria bacterium CG10_big_fil_rev_8_21_14_0_10_39_9</name>
    <dbReference type="NCBI Taxonomy" id="1974566"/>
    <lineage>
        <taxon>Bacteria</taxon>
        <taxon>Candidatus Falkowiibacteriota</taxon>
    </lineage>
</organism>
<gene>
    <name evidence="1" type="ORF">COT98_00810</name>
</gene>
<name>A0A2M6WQW5_9BACT</name>
<sequence length="641" mass="71153">MNRYLRYLILTISAALLLFVVLNFSSAMNLVKVYSISTSAKANLQKSLELLQANNFAEAAVYSGDAADSLALAFGRLEAIEGNFWVKRSNSLLTQVNDLEYMIKTAQVLAKSLSAGAIIGEKVNAVLQDKPGVSFSDLKVEDKTAVLKLIYESVPDLNGIKANLDLTLMDLKKVDNSGFFGPLQKQMTLAKDELQTGAELMSKTITLSQLLPVLAGYPNSSNYLVLLQNSDELRPTGGFLGTLGVMQTKLGDLVNFRTSDAYHLDMPASLDPNFKVASPVPIAKYLSTDRWFLRDSNWSPDWPTSAQKIQWFYDAEAKYNSDPAIKNTPKFDGVVAITPRLVTDLLYIVGPITVGGREYNKDNFTNLLQYEVEMAYRDKGVSEWDRKKVIGDILKELKTRLFALPTDRYLDLMGALNINIEKKNILFYFNDPQAQITARSLNWGGEIKSVTGDYLMLIDANLAAFKTDRVMEKNLSYSIEQKDGGAVAKVVMTYKHTGGFDWKTTRYRSYVRVYVPLGSELIKAEGISDGLVTKGEEDFGRPEAAKTYFGGFVSIEPGKSDTLSFEYRLPQAITTAIDSGTYSLYLQKQPGNNIGSLNTSLRFSNNIKNYSDNFVSVNQSTGGFFSAAEAFEADRFINVSF</sequence>
<proteinExistence type="predicted"/>
<reference evidence="2" key="1">
    <citation type="submission" date="2017-09" db="EMBL/GenBank/DDBJ databases">
        <title>Depth-based differentiation of microbial function through sediment-hosted aquifers and enrichment of novel symbionts in the deep terrestrial subsurface.</title>
        <authorList>
            <person name="Probst A.J."/>
            <person name="Ladd B."/>
            <person name="Jarett J.K."/>
            <person name="Geller-Mcgrath D.E."/>
            <person name="Sieber C.M.K."/>
            <person name="Emerson J.B."/>
            <person name="Anantharaman K."/>
            <person name="Thomas B.C."/>
            <person name="Malmstrom R."/>
            <person name="Stieglmeier M."/>
            <person name="Klingl A."/>
            <person name="Woyke T."/>
            <person name="Ryan C.M."/>
            <person name="Banfield J.F."/>
        </authorList>
    </citation>
    <scope>NUCLEOTIDE SEQUENCE [LARGE SCALE GENOMIC DNA]</scope>
</reference>
<dbReference type="Pfam" id="PF13196">
    <property type="entry name" value="DUF4012"/>
    <property type="match status" value="1"/>
</dbReference>